<accession>A0A8J2R8T3</accession>
<gene>
    <name evidence="3" type="ORF">DGAL_LOCUS1221</name>
</gene>
<dbReference type="InterPro" id="IPR002634">
    <property type="entry name" value="BolA"/>
</dbReference>
<evidence type="ECO:0000313" key="4">
    <source>
        <dbReference type="Proteomes" id="UP000789390"/>
    </source>
</evidence>
<evidence type="ECO:0000256" key="1">
    <source>
        <dbReference type="ARBA" id="ARBA00005578"/>
    </source>
</evidence>
<dbReference type="OrthoDB" id="203381at2759"/>
<dbReference type="AlphaFoldDB" id="A0A8J2R8T3"/>
<protein>
    <recommendedName>
        <fullName evidence="5">BolA-like protein 3</fullName>
    </recommendedName>
</protein>
<evidence type="ECO:0000256" key="2">
    <source>
        <dbReference type="RuleBase" id="RU003860"/>
    </source>
</evidence>
<dbReference type="SUPFAM" id="SSF82657">
    <property type="entry name" value="BolA-like"/>
    <property type="match status" value="1"/>
</dbReference>
<dbReference type="Gene3D" id="3.30.300.90">
    <property type="entry name" value="BolA-like"/>
    <property type="match status" value="1"/>
</dbReference>
<evidence type="ECO:0008006" key="5">
    <source>
        <dbReference type="Google" id="ProtNLM"/>
    </source>
</evidence>
<dbReference type="Pfam" id="PF01722">
    <property type="entry name" value="BolA"/>
    <property type="match status" value="1"/>
</dbReference>
<name>A0A8J2R8T3_9CRUS</name>
<comment type="similarity">
    <text evidence="1 2">Belongs to the BolA/IbaG family.</text>
</comment>
<keyword evidence="4" id="KW-1185">Reference proteome</keyword>
<dbReference type="Proteomes" id="UP000789390">
    <property type="component" value="Unassembled WGS sequence"/>
</dbReference>
<comment type="caution">
    <text evidence="3">The sequence shown here is derived from an EMBL/GenBank/DDBJ whole genome shotgun (WGS) entry which is preliminary data.</text>
</comment>
<dbReference type="InterPro" id="IPR036065">
    <property type="entry name" value="BolA-like_sf"/>
</dbReference>
<organism evidence="3 4">
    <name type="scientific">Daphnia galeata</name>
    <dbReference type="NCBI Taxonomy" id="27404"/>
    <lineage>
        <taxon>Eukaryota</taxon>
        <taxon>Metazoa</taxon>
        <taxon>Ecdysozoa</taxon>
        <taxon>Arthropoda</taxon>
        <taxon>Crustacea</taxon>
        <taxon>Branchiopoda</taxon>
        <taxon>Diplostraca</taxon>
        <taxon>Cladocera</taxon>
        <taxon>Anomopoda</taxon>
        <taxon>Daphniidae</taxon>
        <taxon>Daphnia</taxon>
    </lineage>
</organism>
<reference evidence="3" key="1">
    <citation type="submission" date="2021-11" db="EMBL/GenBank/DDBJ databases">
        <authorList>
            <person name="Schell T."/>
        </authorList>
    </citation>
    <scope>NUCLEOTIDE SEQUENCE</scope>
    <source>
        <strain evidence="3">M5</strain>
    </source>
</reference>
<dbReference type="EMBL" id="CAKKLH010000013">
    <property type="protein sequence ID" value="CAH0099111.1"/>
    <property type="molecule type" value="Genomic_DNA"/>
</dbReference>
<dbReference type="PANTHER" id="PTHR46188:SF1">
    <property type="entry name" value="BOLA-LIKE PROTEIN 3"/>
    <property type="match status" value="1"/>
</dbReference>
<dbReference type="PANTHER" id="PTHR46188">
    <property type="entry name" value="BOLA-LIKE PROTEIN 3"/>
    <property type="match status" value="1"/>
</dbReference>
<proteinExistence type="inferred from homology"/>
<sequence length="112" mass="12515">MLRLTVNRLLMRQSFQNCNAVSFSSTDKTGSTSVGESLIAGILKQKFPAAKYIEVQDISGGCGAMYEIFVETIDFKGLNTIKQHRLVTEALKKEIQDMHGVRIHTKLPIDEN</sequence>
<dbReference type="InterPro" id="IPR052275">
    <property type="entry name" value="Mt_Fe-S_assembly_factor"/>
</dbReference>
<evidence type="ECO:0000313" key="3">
    <source>
        <dbReference type="EMBL" id="CAH0099111.1"/>
    </source>
</evidence>
<dbReference type="GO" id="GO:0005759">
    <property type="term" value="C:mitochondrial matrix"/>
    <property type="evidence" value="ECO:0007669"/>
    <property type="project" value="TreeGrafter"/>
</dbReference>